<organism evidence="2 3">
    <name type="scientific">Saccharopolyspora taberi</name>
    <dbReference type="NCBI Taxonomy" id="60895"/>
    <lineage>
        <taxon>Bacteria</taxon>
        <taxon>Bacillati</taxon>
        <taxon>Actinomycetota</taxon>
        <taxon>Actinomycetes</taxon>
        <taxon>Pseudonocardiales</taxon>
        <taxon>Pseudonocardiaceae</taxon>
        <taxon>Saccharopolyspora</taxon>
    </lineage>
</organism>
<reference evidence="2 3" key="1">
    <citation type="journal article" date="2019" name="Int. J. Syst. Evol. Microbiol.">
        <title>The Global Catalogue of Microorganisms (GCM) 10K type strain sequencing project: providing services to taxonomists for standard genome sequencing and annotation.</title>
        <authorList>
            <consortium name="The Broad Institute Genomics Platform"/>
            <consortium name="The Broad Institute Genome Sequencing Center for Infectious Disease"/>
            <person name="Wu L."/>
            <person name="Ma J."/>
        </authorList>
    </citation>
    <scope>NUCLEOTIDE SEQUENCE [LARGE SCALE GENOMIC DNA]</scope>
    <source>
        <strain evidence="2 3">JCM 9383</strain>
    </source>
</reference>
<keyword evidence="3" id="KW-1185">Reference proteome</keyword>
<comment type="caution">
    <text evidence="2">The sequence shown here is derived from an EMBL/GenBank/DDBJ whole genome shotgun (WGS) entry which is preliminary data.</text>
</comment>
<protein>
    <submittedName>
        <fullName evidence="2">Uncharacterized protein</fullName>
    </submittedName>
</protein>
<dbReference type="Proteomes" id="UP001500979">
    <property type="component" value="Unassembled WGS sequence"/>
</dbReference>
<evidence type="ECO:0000313" key="2">
    <source>
        <dbReference type="EMBL" id="GAA2803627.1"/>
    </source>
</evidence>
<proteinExistence type="predicted"/>
<accession>A0ABN3VGQ3</accession>
<dbReference type="EMBL" id="BAAAUX010000018">
    <property type="protein sequence ID" value="GAA2803627.1"/>
    <property type="molecule type" value="Genomic_DNA"/>
</dbReference>
<gene>
    <name evidence="2" type="ORF">GCM10010470_43500</name>
</gene>
<evidence type="ECO:0000256" key="1">
    <source>
        <dbReference type="SAM" id="MobiDB-lite"/>
    </source>
</evidence>
<name>A0ABN3VGQ3_9PSEU</name>
<feature type="region of interest" description="Disordered" evidence="1">
    <location>
        <begin position="112"/>
        <end position="136"/>
    </location>
</feature>
<sequence length="262" mass="28619">MRCPEVRVDPRLVHLGDELARDVRVPTGEVVALRDVVAEVVELDVPLLVGHVVLAPRREPDRLPVAAPQRLGDVAEPPGVLGVRARGDSRFAAVEVERLLAGDRVAGGQRLAQGDPVQVGGDCRTGEVGERGQQVPERPELVGDRARGLRQQLRRPREQWRPDSTFVEVALVAAQRTAAAEALRVERRPSLFVRAVVAGEQHDGVLVEPVFPEGFQESADVAVEPGDLGRVRPVALRPRAVRVRLVGGHVLRRVREVRGVEE</sequence>
<evidence type="ECO:0000313" key="3">
    <source>
        <dbReference type="Proteomes" id="UP001500979"/>
    </source>
</evidence>